<feature type="domain" description="Type VI secretion system IcmF C-terminal" evidence="1">
    <location>
        <begin position="77"/>
        <end position="180"/>
    </location>
</feature>
<sequence length="199" mass="21797">MTPQDFARLFGSNGLMQEFFDKNLASSVDASTWTLKRSADGGERAKDESLVAFQKANVIRNVFFAGGEALPRLKLDMKVVEMDTSIISIALDVDGTVLRYAHGPQISHTIVWPGARGRQEVSLQVVDNAGGQSAIKTDGAWALHRFFDKLVIAAGSKPETFTATATVNERKVIFEVTASSVQNPFRLTQLQSFRCPGQF</sequence>
<evidence type="ECO:0000313" key="2">
    <source>
        <dbReference type="EMBL" id="MPM87701.1"/>
    </source>
</evidence>
<dbReference type="InterPro" id="IPR010623">
    <property type="entry name" value="IcmF_C"/>
</dbReference>
<dbReference type="Pfam" id="PF06744">
    <property type="entry name" value="IcmF_C"/>
    <property type="match status" value="1"/>
</dbReference>
<dbReference type="PANTHER" id="PTHR36153">
    <property type="entry name" value="INNER MEMBRANE PROTEIN-RELATED"/>
    <property type="match status" value="1"/>
</dbReference>
<evidence type="ECO:0000259" key="1">
    <source>
        <dbReference type="Pfam" id="PF06744"/>
    </source>
</evidence>
<dbReference type="PANTHER" id="PTHR36153:SF1">
    <property type="entry name" value="TYPE VI SECRETION SYSTEM COMPONENT TSSM1"/>
    <property type="match status" value="1"/>
</dbReference>
<protein>
    <recommendedName>
        <fullName evidence="1">Type VI secretion system IcmF C-terminal domain-containing protein</fullName>
    </recommendedName>
</protein>
<dbReference type="EMBL" id="VSSQ01035479">
    <property type="protein sequence ID" value="MPM87701.1"/>
    <property type="molecule type" value="Genomic_DNA"/>
</dbReference>
<proteinExistence type="predicted"/>
<dbReference type="AlphaFoldDB" id="A0A645DEM8"/>
<name>A0A645DEM8_9ZZZZ</name>
<reference evidence="2" key="1">
    <citation type="submission" date="2019-08" db="EMBL/GenBank/DDBJ databases">
        <authorList>
            <person name="Kucharzyk K."/>
            <person name="Murdoch R.W."/>
            <person name="Higgins S."/>
            <person name="Loffler F."/>
        </authorList>
    </citation>
    <scope>NUCLEOTIDE SEQUENCE</scope>
</reference>
<gene>
    <name evidence="2" type="ORF">SDC9_134801</name>
</gene>
<organism evidence="2">
    <name type="scientific">bioreactor metagenome</name>
    <dbReference type="NCBI Taxonomy" id="1076179"/>
    <lineage>
        <taxon>unclassified sequences</taxon>
        <taxon>metagenomes</taxon>
        <taxon>ecological metagenomes</taxon>
    </lineage>
</organism>
<accession>A0A645DEM8</accession>
<comment type="caution">
    <text evidence="2">The sequence shown here is derived from an EMBL/GenBank/DDBJ whole genome shotgun (WGS) entry which is preliminary data.</text>
</comment>
<dbReference type="InterPro" id="IPR053156">
    <property type="entry name" value="T6SS_TssM-like"/>
</dbReference>